<sequence>MIARRAEAGEFTLLPLVALDDALVLGPVVGAGYPWSLRDVLSAVHRNTDLPDTETAPAAASAPLDLMGTHAAFELFREITGVLPSQLSERVCVMDVPSLDMHLERPVVPFGTAGPRAVTAASDPKAPVAVQDDVLDSLMALMAPRTGLVSRADDLDLPQEPLFLAAFIHGWNESRRSVGHSRENLASARREALLDAVAQVAASSAGEPASVAAGVDVDDARRRAGWMEATRVLTQRIPTIGATPMLLPLPTDPLSDLLIRFMMSRGLVIRLLVWPDVSDRLVVGAATDPTGAVVGWTAQAAPTLDDAALVVLDRLTASVQEGVEEGAGGLPDGFESALRDVAEAPWGTGAIGAAQTPVTWETALGAASTSARIVDATPEGIVQITPVRAYSVAVESEGRLND</sequence>
<reference evidence="1" key="1">
    <citation type="submission" date="2024-05" db="EMBL/GenBank/DDBJ databases">
        <title>Draft genome assemblies of 36 bacteria isolated from hibernating arctic ground squirrels.</title>
        <authorList>
            <person name="McKee H."/>
            <person name="Mullen L."/>
            <person name="Drown D.M."/>
            <person name="Duddleston K.N."/>
        </authorList>
    </citation>
    <scope>NUCLEOTIDE SEQUENCE</scope>
    <source>
        <strain evidence="1">AR004</strain>
    </source>
</reference>
<evidence type="ECO:0000313" key="1">
    <source>
        <dbReference type="EMBL" id="XCP83145.1"/>
    </source>
</evidence>
<accession>A0AAU8N1N6</accession>
<dbReference type="AlphaFoldDB" id="A0AAU8N1N6"/>
<dbReference type="EMBL" id="CP159989">
    <property type="protein sequence ID" value="XCP83145.1"/>
    <property type="molecule type" value="Genomic_DNA"/>
</dbReference>
<evidence type="ECO:0008006" key="2">
    <source>
        <dbReference type="Google" id="ProtNLM"/>
    </source>
</evidence>
<dbReference type="RefSeq" id="WP_366181355.1">
    <property type="nucleotide sequence ID" value="NZ_CP159989.1"/>
</dbReference>
<name>A0AAU8N1N6_9ACTO</name>
<protein>
    <recommendedName>
        <fullName evidence="2">Helicase XPB/Ssl2 N-terminal domain-containing protein</fullName>
    </recommendedName>
</protein>
<proteinExistence type="predicted"/>
<organism evidence="1">
    <name type="scientific">Actinomyces timonensis</name>
    <dbReference type="NCBI Taxonomy" id="1288391"/>
    <lineage>
        <taxon>Bacteria</taxon>
        <taxon>Bacillati</taxon>
        <taxon>Actinomycetota</taxon>
        <taxon>Actinomycetes</taxon>
        <taxon>Actinomycetales</taxon>
        <taxon>Actinomycetaceae</taxon>
        <taxon>Actinomyces</taxon>
    </lineage>
</organism>
<gene>
    <name evidence="1" type="ORF">ABXS69_04525</name>
</gene>